<evidence type="ECO:0008006" key="4">
    <source>
        <dbReference type="Google" id="ProtNLM"/>
    </source>
</evidence>
<gene>
    <name evidence="2" type="ORF">O3P16_08400</name>
</gene>
<evidence type="ECO:0000256" key="1">
    <source>
        <dbReference type="SAM" id="SignalP"/>
    </source>
</evidence>
<protein>
    <recommendedName>
        <fullName evidence="4">Type IX secretion system membrane protein PorP/SprF</fullName>
    </recommendedName>
</protein>
<dbReference type="RefSeq" id="WP_407031152.1">
    <property type="nucleotide sequence ID" value="NZ_JAQGEF010000008.1"/>
</dbReference>
<sequence>MKKILVGAFLLFTGSCISAQELYIFSDPASNAPAKSIVPRINNMIMPMAYSSGVSYRVSPEVMIGVNKNLMLRANAYASDMFTGKFKFEGASLYAKYRFLSNDDMHKHFRMAAFGKIAASNNPYFINHQVISGTPGETHTETVKLTTQELNLEGNHSGVQYGVIATQLVNKTAISLSASSVHKMNNLDDHQMLSGSPRGAFHSILSAGYLLFPRKYENYKQVNFNIYGEVITQKSYTGNYYFVDAAPGVQFIFNSISRLDLGYRIQVTGNMDRFSKNQFLIKFEYNFLNALK</sequence>
<proteinExistence type="predicted"/>
<accession>A0ABT4UJ23</accession>
<evidence type="ECO:0000313" key="2">
    <source>
        <dbReference type="EMBL" id="MDA3614826.1"/>
    </source>
</evidence>
<comment type="caution">
    <text evidence="2">The sequence shown here is derived from an EMBL/GenBank/DDBJ whole genome shotgun (WGS) entry which is preliminary data.</text>
</comment>
<evidence type="ECO:0000313" key="3">
    <source>
        <dbReference type="Proteomes" id="UP001210231"/>
    </source>
</evidence>
<keyword evidence="3" id="KW-1185">Reference proteome</keyword>
<feature type="chain" id="PRO_5046154465" description="Type IX secretion system membrane protein PorP/SprF" evidence="1">
    <location>
        <begin position="20"/>
        <end position="292"/>
    </location>
</feature>
<feature type="signal peptide" evidence="1">
    <location>
        <begin position="1"/>
        <end position="19"/>
    </location>
</feature>
<dbReference type="Proteomes" id="UP001210231">
    <property type="component" value="Unassembled WGS sequence"/>
</dbReference>
<dbReference type="EMBL" id="JAQGEF010000008">
    <property type="protein sequence ID" value="MDA3614826.1"/>
    <property type="molecule type" value="Genomic_DNA"/>
</dbReference>
<organism evidence="2 3">
    <name type="scientific">Polluticaenibacter yanchengensis</name>
    <dbReference type="NCBI Taxonomy" id="3014562"/>
    <lineage>
        <taxon>Bacteria</taxon>
        <taxon>Pseudomonadati</taxon>
        <taxon>Bacteroidota</taxon>
        <taxon>Chitinophagia</taxon>
        <taxon>Chitinophagales</taxon>
        <taxon>Chitinophagaceae</taxon>
        <taxon>Polluticaenibacter</taxon>
    </lineage>
</organism>
<dbReference type="PROSITE" id="PS51257">
    <property type="entry name" value="PROKAR_LIPOPROTEIN"/>
    <property type="match status" value="1"/>
</dbReference>
<keyword evidence="1" id="KW-0732">Signal</keyword>
<reference evidence="2 3" key="1">
    <citation type="submission" date="2022-12" db="EMBL/GenBank/DDBJ databases">
        <title>Chitinophagaceae gen. sp. nov., a new member of the family Chitinophagaceae, isolated from soil in a chemical factory.</title>
        <authorList>
            <person name="Ke Z."/>
        </authorList>
    </citation>
    <scope>NUCLEOTIDE SEQUENCE [LARGE SCALE GENOMIC DNA]</scope>
    <source>
        <strain evidence="2 3">LY-5</strain>
    </source>
</reference>
<name>A0ABT4UJ23_9BACT</name>